<reference evidence="3 4" key="1">
    <citation type="submission" date="2021-04" db="EMBL/GenBank/DDBJ databases">
        <title>Genome analysis of Polyangium sp.</title>
        <authorList>
            <person name="Li Y."/>
            <person name="Wang J."/>
        </authorList>
    </citation>
    <scope>NUCLEOTIDE SEQUENCE [LARGE SCALE GENOMIC DNA]</scope>
    <source>
        <strain evidence="3 4">SDU14</strain>
    </source>
</reference>
<gene>
    <name evidence="3" type="ORF">KEG57_10795</name>
</gene>
<feature type="region of interest" description="Disordered" evidence="1">
    <location>
        <begin position="24"/>
        <end position="83"/>
    </location>
</feature>
<name>A0A9X3WZM2_9BACT</name>
<evidence type="ECO:0000313" key="3">
    <source>
        <dbReference type="EMBL" id="MDC3980987.1"/>
    </source>
</evidence>
<dbReference type="PROSITE" id="PS51257">
    <property type="entry name" value="PROKAR_LIPOPROTEIN"/>
    <property type="match status" value="1"/>
</dbReference>
<dbReference type="EMBL" id="JAGTJJ010000003">
    <property type="protein sequence ID" value="MDC3980987.1"/>
    <property type="molecule type" value="Genomic_DNA"/>
</dbReference>
<sequence>MSYAKLVSPTFVATLALTVAACGGSSVENPPPADPVKDTSTTPSDAPSAAPTATPTAAPEAKPEAKPAAPAEPAKPKGLVHDADGPDGIRRWALWDGPKTAAAITTPKAWVVAPNMGSLGSTQDSFAAVRLKLVTVLRADANEVVYEERGNKYAVPAALARPAVAPKGLKKGAFAICNFGQSHLVGRIEAVDAKSATCALWFMKKLRKEKLPLEEVLAFEAPLGMGSYAMVHFEGGPDTETWYPAQVFVVSGEDAWVEIDTQFGNGYGEREGRRVHKVKTSNMRPIDVSKPLAVGAPCLTEDNPRSGDCKVKKVIEGGLAYELTFKDGQPFKEEWDLGTVAPLPKEAKPAK</sequence>
<keyword evidence="4" id="KW-1185">Reference proteome</keyword>
<dbReference type="RefSeq" id="WP_272419640.1">
    <property type="nucleotide sequence ID" value="NZ_JAGTJJ010000003.1"/>
</dbReference>
<comment type="caution">
    <text evidence="3">The sequence shown here is derived from an EMBL/GenBank/DDBJ whole genome shotgun (WGS) entry which is preliminary data.</text>
</comment>
<protein>
    <recommendedName>
        <fullName evidence="5">Lipoprotein</fullName>
    </recommendedName>
</protein>
<feature type="compositionally biased region" description="Low complexity" evidence="1">
    <location>
        <begin position="38"/>
        <end position="72"/>
    </location>
</feature>
<evidence type="ECO:0008006" key="5">
    <source>
        <dbReference type="Google" id="ProtNLM"/>
    </source>
</evidence>
<organism evidence="3 4">
    <name type="scientific">Polyangium jinanense</name>
    <dbReference type="NCBI Taxonomy" id="2829994"/>
    <lineage>
        <taxon>Bacteria</taxon>
        <taxon>Pseudomonadati</taxon>
        <taxon>Myxococcota</taxon>
        <taxon>Polyangia</taxon>
        <taxon>Polyangiales</taxon>
        <taxon>Polyangiaceae</taxon>
        <taxon>Polyangium</taxon>
    </lineage>
</organism>
<keyword evidence="2" id="KW-0732">Signal</keyword>
<feature type="chain" id="PRO_5040970408" description="Lipoprotein" evidence="2">
    <location>
        <begin position="22"/>
        <end position="351"/>
    </location>
</feature>
<accession>A0A9X3WZM2</accession>
<evidence type="ECO:0000313" key="4">
    <source>
        <dbReference type="Proteomes" id="UP001151081"/>
    </source>
</evidence>
<dbReference type="Proteomes" id="UP001151081">
    <property type="component" value="Unassembled WGS sequence"/>
</dbReference>
<evidence type="ECO:0000256" key="2">
    <source>
        <dbReference type="SAM" id="SignalP"/>
    </source>
</evidence>
<evidence type="ECO:0000256" key="1">
    <source>
        <dbReference type="SAM" id="MobiDB-lite"/>
    </source>
</evidence>
<dbReference type="AlphaFoldDB" id="A0A9X3WZM2"/>
<feature type="signal peptide" evidence="2">
    <location>
        <begin position="1"/>
        <end position="21"/>
    </location>
</feature>
<proteinExistence type="predicted"/>